<dbReference type="RefSeq" id="WP_188367158.1">
    <property type="nucleotide sequence ID" value="NZ_BMDT01000003.1"/>
</dbReference>
<protein>
    <submittedName>
        <fullName evidence="1">Uncharacterized protein</fullName>
    </submittedName>
</protein>
<evidence type="ECO:0000313" key="2">
    <source>
        <dbReference type="Proteomes" id="UP000622610"/>
    </source>
</evidence>
<proteinExistence type="predicted"/>
<dbReference type="EMBL" id="BMDT01000003">
    <property type="protein sequence ID" value="GGI65320.1"/>
    <property type="molecule type" value="Genomic_DNA"/>
</dbReference>
<comment type="caution">
    <text evidence="1">The sequence shown here is derived from an EMBL/GenBank/DDBJ whole genome shotgun (WGS) entry which is preliminary data.</text>
</comment>
<sequence length="158" mass="17683">MEIIENLEQIIALKKVGEISFIRSSFYDQRFASPDKKIAIAGFVRLVLALKKEKPSNFTILKNDTSLLVTFDFNEKCLVNLAFSSWQEVTTPVLKIEIVGENGMIQYDTQADNAYAGTPYVSSVSFDAAKPLTAELEEYIASFVEKVDEAKEMEVIIG</sequence>
<gene>
    <name evidence="1" type="ORF">GCM10011482_09740</name>
</gene>
<name>A0A917JDN4_9ENTE</name>
<accession>A0A917JDN4</accession>
<organism evidence="1 2">
    <name type="scientific">Enterococcus alcedinis</name>
    <dbReference type="NCBI Taxonomy" id="1274384"/>
    <lineage>
        <taxon>Bacteria</taxon>
        <taxon>Bacillati</taxon>
        <taxon>Bacillota</taxon>
        <taxon>Bacilli</taxon>
        <taxon>Lactobacillales</taxon>
        <taxon>Enterococcaceae</taxon>
        <taxon>Enterococcus</taxon>
    </lineage>
</organism>
<evidence type="ECO:0000313" key="1">
    <source>
        <dbReference type="EMBL" id="GGI65320.1"/>
    </source>
</evidence>
<reference evidence="1" key="1">
    <citation type="journal article" date="2014" name="Int. J. Syst. Evol. Microbiol.">
        <title>Complete genome sequence of Corynebacterium casei LMG S-19264T (=DSM 44701T), isolated from a smear-ripened cheese.</title>
        <authorList>
            <consortium name="US DOE Joint Genome Institute (JGI-PGF)"/>
            <person name="Walter F."/>
            <person name="Albersmeier A."/>
            <person name="Kalinowski J."/>
            <person name="Ruckert C."/>
        </authorList>
    </citation>
    <scope>NUCLEOTIDE SEQUENCE</scope>
    <source>
        <strain evidence="1">CCM 8433</strain>
    </source>
</reference>
<reference evidence="1" key="2">
    <citation type="submission" date="2020-09" db="EMBL/GenBank/DDBJ databases">
        <authorList>
            <person name="Sun Q."/>
            <person name="Sedlacek I."/>
        </authorList>
    </citation>
    <scope>NUCLEOTIDE SEQUENCE</scope>
    <source>
        <strain evidence="1">CCM 8433</strain>
    </source>
</reference>
<dbReference type="AlphaFoldDB" id="A0A917JDN4"/>
<keyword evidence="2" id="KW-1185">Reference proteome</keyword>
<dbReference type="Proteomes" id="UP000622610">
    <property type="component" value="Unassembled WGS sequence"/>
</dbReference>